<dbReference type="AlphaFoldDB" id="A0A6M5YSH7"/>
<dbReference type="Gene3D" id="3.10.20.310">
    <property type="entry name" value="membrane protein fhac"/>
    <property type="match status" value="1"/>
</dbReference>
<sequence>MRPSHLLPVVMLTFGLTALARGDGPPDVATPDRVGRVKIEGNTFTRDRVIMNQLGIYPGQVLQYPKLEDARMRLARLGIFDTSEPPEVVAVPNELDDFKDVIVRVRETRTGQFILGGSVNSDAGLTGNIAINERNFDITRIPTSWDDIRNGRAFRGGGEELNIQAAPGTTFSRYSVTFREPYLFDTPFGLTTSLYYFQRSYTEYTEERYGGRITLDRRLDPIWTASVSTRIEGVSIKDTPIGAPTSISQYEGDHFLAGFRAGLKRDTRDSYVYPTKGNVFDIGFEEVTGDHTFPVGMAEFTQFFSNKYFARDDGSGKHVLGIRTQVGFAGANAPIYERFYAGGIRSFRGFAFRGVGPFTPGSDYALGGTFSFLNTVEYQIPVLPSDKMFWVAFVDHGTVESKVEIKDYRVSVGTGIRIAIPALGPMPLALDVAFPIVKGPGDHKQIFNFSVGVFGSN</sequence>
<dbReference type="Pfam" id="PF01103">
    <property type="entry name" value="Omp85"/>
    <property type="match status" value="1"/>
</dbReference>
<feature type="domain" description="POTRA" evidence="7">
    <location>
        <begin position="33"/>
        <end position="107"/>
    </location>
</feature>
<evidence type="ECO:0000259" key="6">
    <source>
        <dbReference type="Pfam" id="PF01103"/>
    </source>
</evidence>
<dbReference type="KEGG" id="ftj:FTUN_3810"/>
<evidence type="ECO:0008006" key="10">
    <source>
        <dbReference type="Google" id="ProtNLM"/>
    </source>
</evidence>
<keyword evidence="3" id="KW-0732">Signal</keyword>
<accession>A0A6M5YSH7</accession>
<evidence type="ECO:0000313" key="9">
    <source>
        <dbReference type="Proteomes" id="UP000503447"/>
    </source>
</evidence>
<keyword evidence="2" id="KW-0812">Transmembrane</keyword>
<organism evidence="8 9">
    <name type="scientific">Frigoriglobus tundricola</name>
    <dbReference type="NCBI Taxonomy" id="2774151"/>
    <lineage>
        <taxon>Bacteria</taxon>
        <taxon>Pseudomonadati</taxon>
        <taxon>Planctomycetota</taxon>
        <taxon>Planctomycetia</taxon>
        <taxon>Gemmatales</taxon>
        <taxon>Gemmataceae</taxon>
        <taxon>Frigoriglobus</taxon>
    </lineage>
</organism>
<evidence type="ECO:0000256" key="3">
    <source>
        <dbReference type="ARBA" id="ARBA00022729"/>
    </source>
</evidence>
<dbReference type="RefSeq" id="WP_171471875.1">
    <property type="nucleotide sequence ID" value="NZ_CP053452.2"/>
</dbReference>
<evidence type="ECO:0000256" key="2">
    <source>
        <dbReference type="ARBA" id="ARBA00022692"/>
    </source>
</evidence>
<dbReference type="InterPro" id="IPR010827">
    <property type="entry name" value="BamA/TamA_POTRA"/>
</dbReference>
<dbReference type="PANTHER" id="PTHR12815:SF47">
    <property type="entry name" value="TRANSLOCATION AND ASSEMBLY MODULE SUBUNIT TAMA"/>
    <property type="match status" value="1"/>
</dbReference>
<keyword evidence="4" id="KW-0472">Membrane</keyword>
<evidence type="ECO:0000259" key="7">
    <source>
        <dbReference type="Pfam" id="PF07244"/>
    </source>
</evidence>
<feature type="domain" description="Bacterial surface antigen (D15)" evidence="6">
    <location>
        <begin position="154"/>
        <end position="452"/>
    </location>
</feature>
<evidence type="ECO:0000313" key="8">
    <source>
        <dbReference type="EMBL" id="QJW96253.1"/>
    </source>
</evidence>
<dbReference type="PANTHER" id="PTHR12815">
    <property type="entry name" value="SORTING AND ASSEMBLY MACHINERY SAMM50 PROTEIN FAMILY MEMBER"/>
    <property type="match status" value="1"/>
</dbReference>
<dbReference type="InterPro" id="IPR000184">
    <property type="entry name" value="Bac_surfAg_D15"/>
</dbReference>
<dbReference type="EMBL" id="CP053452">
    <property type="protein sequence ID" value="QJW96253.1"/>
    <property type="molecule type" value="Genomic_DNA"/>
</dbReference>
<dbReference type="Pfam" id="PF07244">
    <property type="entry name" value="POTRA"/>
    <property type="match status" value="1"/>
</dbReference>
<evidence type="ECO:0000256" key="1">
    <source>
        <dbReference type="ARBA" id="ARBA00004370"/>
    </source>
</evidence>
<dbReference type="Proteomes" id="UP000503447">
    <property type="component" value="Chromosome"/>
</dbReference>
<gene>
    <name evidence="8" type="ORF">FTUN_3810</name>
</gene>
<keyword evidence="9" id="KW-1185">Reference proteome</keyword>
<dbReference type="GO" id="GO:0019867">
    <property type="term" value="C:outer membrane"/>
    <property type="evidence" value="ECO:0007669"/>
    <property type="project" value="InterPro"/>
</dbReference>
<evidence type="ECO:0000256" key="5">
    <source>
        <dbReference type="ARBA" id="ARBA00023237"/>
    </source>
</evidence>
<dbReference type="Gene3D" id="2.40.160.50">
    <property type="entry name" value="membrane protein fhac: a member of the omp85/tpsb transporter family"/>
    <property type="match status" value="1"/>
</dbReference>
<comment type="subcellular location">
    <subcellularLocation>
        <location evidence="1">Membrane</location>
    </subcellularLocation>
</comment>
<dbReference type="InterPro" id="IPR039910">
    <property type="entry name" value="D15-like"/>
</dbReference>
<evidence type="ECO:0000256" key="4">
    <source>
        <dbReference type="ARBA" id="ARBA00023136"/>
    </source>
</evidence>
<reference evidence="9" key="1">
    <citation type="submission" date="2020-05" db="EMBL/GenBank/DDBJ databases">
        <title>Frigoriglobus tundricola gen. nov., sp. nov., a psychrotolerant cellulolytic planctomycete of the family Gemmataceae with two divergent copies of 16S rRNA gene.</title>
        <authorList>
            <person name="Kulichevskaya I.S."/>
            <person name="Ivanova A.A."/>
            <person name="Naumoff D.G."/>
            <person name="Beletsky A.V."/>
            <person name="Rijpstra W.I.C."/>
            <person name="Sinninghe Damste J.S."/>
            <person name="Mardanov A.V."/>
            <person name="Ravin N.V."/>
            <person name="Dedysh S.N."/>
        </authorList>
    </citation>
    <scope>NUCLEOTIDE SEQUENCE [LARGE SCALE GENOMIC DNA]</scope>
    <source>
        <strain evidence="9">PL17</strain>
    </source>
</reference>
<keyword evidence="5" id="KW-0998">Cell outer membrane</keyword>
<protein>
    <recommendedName>
        <fullName evidence="10">Outer membrane protein assembly factor YaeT</fullName>
    </recommendedName>
</protein>
<name>A0A6M5YSH7_9BACT</name>
<proteinExistence type="predicted"/>